<evidence type="ECO:0000256" key="1">
    <source>
        <dbReference type="SAM" id="MobiDB-lite"/>
    </source>
</evidence>
<dbReference type="InterPro" id="IPR033469">
    <property type="entry name" value="CYTH-like_dom_sf"/>
</dbReference>
<accession>A0ABY4FJQ6</accession>
<dbReference type="Proteomes" id="UP000831786">
    <property type="component" value="Chromosome"/>
</dbReference>
<name>A0ABY4FJQ6_9MICO</name>
<dbReference type="SMART" id="SM01118">
    <property type="entry name" value="CYTH"/>
    <property type="match status" value="1"/>
</dbReference>
<feature type="domain" description="CYTH" evidence="2">
    <location>
        <begin position="14"/>
        <end position="211"/>
    </location>
</feature>
<dbReference type="InterPro" id="IPR023577">
    <property type="entry name" value="CYTH_domain"/>
</dbReference>
<organism evidence="3 4">
    <name type="scientific">Leucobacter allii</name>
    <dbReference type="NCBI Taxonomy" id="2932247"/>
    <lineage>
        <taxon>Bacteria</taxon>
        <taxon>Bacillati</taxon>
        <taxon>Actinomycetota</taxon>
        <taxon>Actinomycetes</taxon>
        <taxon>Micrococcales</taxon>
        <taxon>Microbacteriaceae</taxon>
        <taxon>Leucobacter</taxon>
    </lineage>
</organism>
<feature type="region of interest" description="Disordered" evidence="1">
    <location>
        <begin position="237"/>
        <end position="260"/>
    </location>
</feature>
<protein>
    <submittedName>
        <fullName evidence="3">CYTH domain-containing protein</fullName>
    </submittedName>
</protein>
<reference evidence="3 4" key="1">
    <citation type="submission" date="2022-04" db="EMBL/GenBank/DDBJ databases">
        <title>Leucobacter sp. isolated from rhizosphere of garlic.</title>
        <authorList>
            <person name="Won M."/>
            <person name="Lee C.-M."/>
            <person name="Woen H.-Y."/>
            <person name="Kwon S.-W."/>
        </authorList>
    </citation>
    <scope>NUCLEOTIDE SEQUENCE [LARGE SCALE GENOMIC DNA]</scope>
    <source>
        <strain evidence="3 4">H21R-40</strain>
    </source>
</reference>
<dbReference type="EMBL" id="CP095045">
    <property type="protein sequence ID" value="UOQ56401.1"/>
    <property type="molecule type" value="Genomic_DNA"/>
</dbReference>
<dbReference type="RefSeq" id="WP_244726710.1">
    <property type="nucleotide sequence ID" value="NZ_CP095045.1"/>
</dbReference>
<dbReference type="Gene3D" id="2.40.320.10">
    <property type="entry name" value="Hypothetical Protein Pfu-838710-001"/>
    <property type="match status" value="1"/>
</dbReference>
<dbReference type="SUPFAM" id="SSF55154">
    <property type="entry name" value="CYTH-like phosphatases"/>
    <property type="match status" value="1"/>
</dbReference>
<sequence>MSHAADAPEPGVASLEIERKYEASRGVLLPRDFSAAGLVAEAPVMHRLVARYFDTATGKLARRGFALRSRAGGKDAGWHLKQRGADGVRELLWPPAEAMPDGLRAELRERIGAAADAVREIAELRTERSVVVLRDASGAARVELADDSVRARSFAEGDAPVSRAWREWEAELLAGDARILDLVEPVLLAAGATHSLSFAKIARATGQLGAAARAAGAGAETLAALAALDRADRAAGTAGTADAGSTGAAAAGAGAADAGS</sequence>
<evidence type="ECO:0000259" key="2">
    <source>
        <dbReference type="SMART" id="SM01118"/>
    </source>
</evidence>
<dbReference type="CDD" id="cd07374">
    <property type="entry name" value="CYTH-like_Pase"/>
    <property type="match status" value="1"/>
</dbReference>
<evidence type="ECO:0000313" key="3">
    <source>
        <dbReference type="EMBL" id="UOQ56401.1"/>
    </source>
</evidence>
<gene>
    <name evidence="3" type="ORF">MUN78_12030</name>
</gene>
<evidence type="ECO:0000313" key="4">
    <source>
        <dbReference type="Proteomes" id="UP000831786"/>
    </source>
</evidence>
<dbReference type="Pfam" id="PF01928">
    <property type="entry name" value="CYTH"/>
    <property type="match status" value="1"/>
</dbReference>
<proteinExistence type="predicted"/>
<keyword evidence="4" id="KW-1185">Reference proteome</keyword>